<dbReference type="VEuPathDB" id="TriTrypDB:ADEAN_000262800"/>
<dbReference type="Gene3D" id="2.60.40.1180">
    <property type="entry name" value="Golgi alpha-mannosidase II"/>
    <property type="match status" value="1"/>
</dbReference>
<name>S9WSA9_9TRYP</name>
<dbReference type="AlphaFoldDB" id="S9WSA9"/>
<reference evidence="2 3" key="1">
    <citation type="submission" date="2020-08" db="EMBL/GenBank/DDBJ databases">
        <authorList>
            <person name="Newling K."/>
            <person name="Davey J."/>
            <person name="Forrester S."/>
        </authorList>
    </citation>
    <scope>NUCLEOTIDE SEQUENCE [LARGE SCALE GENOMIC DNA]</scope>
    <source>
        <strain evidence="3">Crithidia deanei Carvalho (ATCC PRA-265)</strain>
    </source>
</reference>
<dbReference type="Proteomes" id="UP000515908">
    <property type="component" value="Chromosome 04"/>
</dbReference>
<dbReference type="Pfam" id="PF09149">
    <property type="entry name" value="DUF1935"/>
    <property type="match status" value="1"/>
</dbReference>
<evidence type="ECO:0000313" key="2">
    <source>
        <dbReference type="EMBL" id="CAD2215173.1"/>
    </source>
</evidence>
<organism evidence="2 3">
    <name type="scientific">Angomonas deanei</name>
    <dbReference type="NCBI Taxonomy" id="59799"/>
    <lineage>
        <taxon>Eukaryota</taxon>
        <taxon>Discoba</taxon>
        <taxon>Euglenozoa</taxon>
        <taxon>Kinetoplastea</taxon>
        <taxon>Metakinetoplastina</taxon>
        <taxon>Trypanosomatida</taxon>
        <taxon>Trypanosomatidae</taxon>
        <taxon>Strigomonadinae</taxon>
        <taxon>Angomonas</taxon>
    </lineage>
</organism>
<accession>S9WSA9</accession>
<sequence>MGCGSSSEGEFKNGSPDFNYSEILQCFQNGNGLCFHLTNKRNGQWAFYNDTKKYEMHVAVNFRQGSDVVALGNTNMEIEDETGENVATVVVFPGETELFIEGDVVGYKARIQALPLSEEYKAHMKEMGK</sequence>
<dbReference type="InterPro" id="IPR036310">
    <property type="entry name" value="Smp-1-like_sf"/>
</dbReference>
<dbReference type="InterPro" id="IPR015232">
    <property type="entry name" value="DUF1935"/>
</dbReference>
<dbReference type="OrthoDB" id="277819at2759"/>
<protein>
    <recommendedName>
        <fullName evidence="1">DUF1935 domain-containing protein</fullName>
    </recommendedName>
</protein>
<dbReference type="InterPro" id="IPR013780">
    <property type="entry name" value="Glyco_hydro_b"/>
</dbReference>
<dbReference type="EMBL" id="LR877148">
    <property type="protein sequence ID" value="CAD2215173.1"/>
    <property type="molecule type" value="Genomic_DNA"/>
</dbReference>
<evidence type="ECO:0000313" key="3">
    <source>
        <dbReference type="Proteomes" id="UP000515908"/>
    </source>
</evidence>
<proteinExistence type="predicted"/>
<gene>
    <name evidence="2" type="ORF">ADEAN_000262800</name>
</gene>
<feature type="domain" description="DUF1935" evidence="1">
    <location>
        <begin position="11"/>
        <end position="116"/>
    </location>
</feature>
<dbReference type="PANTHER" id="PTHR47047">
    <property type="entry name" value="PUTATIVE-RELATED-RELATED"/>
    <property type="match status" value="1"/>
</dbReference>
<evidence type="ECO:0000259" key="1">
    <source>
        <dbReference type="Pfam" id="PF09149"/>
    </source>
</evidence>
<dbReference type="PANTHER" id="PTHR47047:SF3">
    <property type="entry name" value="PUTATIVE-RELATED"/>
    <property type="match status" value="1"/>
</dbReference>
<keyword evidence="3" id="KW-1185">Reference proteome</keyword>
<dbReference type="SUPFAM" id="SSF101601">
    <property type="entry name" value="Smp-1-like"/>
    <property type="match status" value="1"/>
</dbReference>